<keyword evidence="2" id="KW-0067">ATP-binding</keyword>
<accession>A0A7Z0M5A9</accession>
<dbReference type="GO" id="GO:0006508">
    <property type="term" value="P:proteolysis"/>
    <property type="evidence" value="ECO:0007669"/>
    <property type="project" value="InterPro"/>
</dbReference>
<reference evidence="2 3" key="1">
    <citation type="submission" date="2020-07" db="EMBL/GenBank/DDBJ databases">
        <title>MOT database genomes.</title>
        <authorList>
            <person name="Joseph S."/>
            <person name="Aduse-Opoku J."/>
            <person name="Hashim A."/>
            <person name="Wade W."/>
            <person name="Curtis M."/>
        </authorList>
    </citation>
    <scope>NUCLEOTIDE SEQUENCE [LARGE SCALE GENOMIC DNA]</scope>
    <source>
        <strain evidence="2 3">STR</strain>
    </source>
</reference>
<dbReference type="GO" id="GO:0005524">
    <property type="term" value="F:ATP binding"/>
    <property type="evidence" value="ECO:0007669"/>
    <property type="project" value="UniProtKB-KW"/>
</dbReference>
<dbReference type="RefSeq" id="WP_179924943.1">
    <property type="nucleotide sequence ID" value="NZ_JACBXX010000081.1"/>
</dbReference>
<name>A0A7Z0M5A9_9STRE</name>
<proteinExistence type="predicted"/>
<evidence type="ECO:0000259" key="1">
    <source>
        <dbReference type="PROSITE" id="PS50990"/>
    </source>
</evidence>
<dbReference type="CDD" id="cd02418">
    <property type="entry name" value="Peptidase_C39B"/>
    <property type="match status" value="1"/>
</dbReference>
<dbReference type="GO" id="GO:0016020">
    <property type="term" value="C:membrane"/>
    <property type="evidence" value="ECO:0007669"/>
    <property type="project" value="InterPro"/>
</dbReference>
<dbReference type="GO" id="GO:0008233">
    <property type="term" value="F:peptidase activity"/>
    <property type="evidence" value="ECO:0007669"/>
    <property type="project" value="InterPro"/>
</dbReference>
<evidence type="ECO:0000313" key="3">
    <source>
        <dbReference type="Proteomes" id="UP000589521"/>
    </source>
</evidence>
<dbReference type="Proteomes" id="UP000589521">
    <property type="component" value="Unassembled WGS sequence"/>
</dbReference>
<evidence type="ECO:0000313" key="2">
    <source>
        <dbReference type="EMBL" id="NYS96144.1"/>
    </source>
</evidence>
<dbReference type="Pfam" id="PF03412">
    <property type="entry name" value="Peptidase_C39"/>
    <property type="match status" value="1"/>
</dbReference>
<protein>
    <submittedName>
        <fullName evidence="2">ATP-binding protein</fullName>
    </submittedName>
</protein>
<dbReference type="EMBL" id="JACBXX010000081">
    <property type="protein sequence ID" value="NYS96144.1"/>
    <property type="molecule type" value="Genomic_DNA"/>
</dbReference>
<dbReference type="AlphaFoldDB" id="A0A7Z0M5A9"/>
<dbReference type="InterPro" id="IPR005074">
    <property type="entry name" value="Peptidase_C39"/>
</dbReference>
<dbReference type="PROSITE" id="PS50990">
    <property type="entry name" value="PEPTIDASE_C39"/>
    <property type="match status" value="1"/>
</dbReference>
<dbReference type="Gene3D" id="3.90.70.10">
    <property type="entry name" value="Cysteine proteinases"/>
    <property type="match status" value="1"/>
</dbReference>
<comment type="caution">
    <text evidence="2">The sequence shown here is derived from an EMBL/GenBank/DDBJ whole genome shotgun (WGS) entry which is preliminary data.</text>
</comment>
<feature type="domain" description="Peptidase C39" evidence="1">
    <location>
        <begin position="10"/>
        <end position="137"/>
    </location>
</feature>
<keyword evidence="2" id="KW-0547">Nucleotide-binding</keyword>
<gene>
    <name evidence="2" type="ORF">HZY94_02885</name>
</gene>
<sequence length="137" mass="15442">MFSKKHYRMQVDFRDCGVACLAMILGYYGSDYSLAYLRTLSQTNLNGTTAYGLVKAGQELGLACQPLKLDLEQLQETVVQNPALVHVIKEGKFPHYYVVYQVTDTAVFLADPDPQVGLVRRSHAEFLQEWTGVALFF</sequence>
<organism evidence="2 3">
    <name type="scientific">Streptococcus danieliae</name>
    <dbReference type="NCBI Taxonomy" id="747656"/>
    <lineage>
        <taxon>Bacteria</taxon>
        <taxon>Bacillati</taxon>
        <taxon>Bacillota</taxon>
        <taxon>Bacilli</taxon>
        <taxon>Lactobacillales</taxon>
        <taxon>Streptococcaceae</taxon>
        <taxon>Streptococcus</taxon>
    </lineage>
</organism>